<evidence type="ECO:0000313" key="5">
    <source>
        <dbReference type="Proteomes" id="UP001462640"/>
    </source>
</evidence>
<keyword evidence="2" id="KW-0812">Transmembrane</keyword>
<gene>
    <name evidence="4" type="ORF">ABDJ40_22915</name>
</gene>
<dbReference type="EMBL" id="JBDPZC010000016">
    <property type="protein sequence ID" value="MEO3715635.1"/>
    <property type="molecule type" value="Genomic_DNA"/>
</dbReference>
<keyword evidence="5" id="KW-1185">Reference proteome</keyword>
<dbReference type="RefSeq" id="WP_347613201.1">
    <property type="nucleotide sequence ID" value="NZ_JBDPZC010000016.1"/>
</dbReference>
<comment type="caution">
    <text evidence="4">The sequence shown here is derived from an EMBL/GenBank/DDBJ whole genome shotgun (WGS) entry which is preliminary data.</text>
</comment>
<feature type="transmembrane region" description="Helical" evidence="2">
    <location>
        <begin position="60"/>
        <end position="81"/>
    </location>
</feature>
<feature type="region of interest" description="Disordered" evidence="1">
    <location>
        <begin position="697"/>
        <end position="718"/>
    </location>
</feature>
<protein>
    <submittedName>
        <fullName evidence="4">Conjugal transfer protein TraG N-terminal domain-containing protein</fullName>
    </submittedName>
</protein>
<feature type="region of interest" description="Disordered" evidence="1">
    <location>
        <begin position="810"/>
        <end position="876"/>
    </location>
</feature>
<feature type="compositionally biased region" description="Basic and acidic residues" evidence="1">
    <location>
        <begin position="697"/>
        <end position="707"/>
    </location>
</feature>
<feature type="transmembrane region" description="Helical" evidence="2">
    <location>
        <begin position="428"/>
        <end position="449"/>
    </location>
</feature>
<feature type="transmembrane region" description="Helical" evidence="2">
    <location>
        <begin position="372"/>
        <end position="390"/>
    </location>
</feature>
<evidence type="ECO:0000256" key="2">
    <source>
        <dbReference type="SAM" id="Phobius"/>
    </source>
</evidence>
<evidence type="ECO:0000256" key="1">
    <source>
        <dbReference type="SAM" id="MobiDB-lite"/>
    </source>
</evidence>
<name>A0ABV0GKR9_9BURK</name>
<dbReference type="Proteomes" id="UP001462640">
    <property type="component" value="Unassembled WGS sequence"/>
</dbReference>
<dbReference type="InterPro" id="IPR012931">
    <property type="entry name" value="TraG_N_Proteobacteria"/>
</dbReference>
<feature type="compositionally biased region" description="Basic and acidic residues" evidence="1">
    <location>
        <begin position="867"/>
        <end position="876"/>
    </location>
</feature>
<evidence type="ECO:0000259" key="3">
    <source>
        <dbReference type="Pfam" id="PF07916"/>
    </source>
</evidence>
<feature type="domain" description="TraG N-terminal Proteobacteria" evidence="3">
    <location>
        <begin position="3"/>
        <end position="462"/>
    </location>
</feature>
<accession>A0ABV0GKR9</accession>
<sequence>MWEIYAYQNSASLFGIFNAAAAVHAAGDYKSAIAAVAFCGFVAALIAYAFAPEKLQGWKWLGSVMLVFSLLIVPKVTVGIVDKTGSSPVQVVDNVPFGAALLGSLTSTIGHTLTGLFETTFQTIPGTGALPAELAYERNGLMFGSRLIRETSNVVFQDPNFRMDLVNFIHNCTTYDLLDGTLAPNDFSTSDDVWPLMARPNPARFTPLTATSSSTIETCPTAYQNLNGRLPAQLSKIQGQLAFQLNPTLPGAAAAAAIAGQIQQAYLKNSIATASATAADLIRQNAMLNAIADTGKLVGQKINDPASVVLAMGRAQGVAQQNAAWINAGKVAEQALPVFRNVIEAVTYALFPLLVLLLLLTSGRETLLAFKGYANVLIWIQLWPPLYAVLNYMASIYAAYDIAAAADLGTGLKGLTLQTASSIYSRTISGEAIVGYLSISIPFLAWAALKRMESFGSAIVGGITGLQSMVGSSTGSAALGNNSLGNVSMDQLQLAPNRTSSFMSSWQSDTTGDTFSASAATGRSAVSLLRNQGFASRVVSVRVSEQDVLQASQQVDAARNEAVVASAERSAALTEVFSRGLGTLRSVRNSSGSNSSSFEQVGETLNKLDQVVQTVSESTGLSQAQVARLAFGAAAHLGLDFKYVGGSVQASGEKSYLSSLSAQEQKALASLTGDQLTAFKQFGDRVSKDNSYVRALSEDSREAREMSSRLGTAQTRSERAEAALSNRISVANQVSTAFMKGEVIAIDMAQDPHNMAMFLRYAQTYGGDSAAAHTLMSAELARQSQSPNRVLSGGSGLPASFEDVRALHQRQSMGPEFSPDLSGVRRDHERSTSAFDGKPTRSEAQQAQAPSRVRQEIGQVSAQIREQTAERDRGFDSKAEIVKTDDGTLASKKSLFWRSSKQVYKDGSSTVEELKGSVKDLLKRK</sequence>
<proteinExistence type="predicted"/>
<feature type="transmembrane region" description="Helical" evidence="2">
    <location>
        <begin position="32"/>
        <end position="51"/>
    </location>
</feature>
<reference evidence="4 5" key="1">
    <citation type="submission" date="2024-05" db="EMBL/GenBank/DDBJ databases">
        <title>Roseateles sp. 2.12 16S ribosomal RNA gene Genome sequencing and assembly.</title>
        <authorList>
            <person name="Woo H."/>
        </authorList>
    </citation>
    <scope>NUCLEOTIDE SEQUENCE [LARGE SCALE GENOMIC DNA]</scope>
    <source>
        <strain evidence="4 5">2.12</strain>
    </source>
</reference>
<organism evidence="4 5">
    <name type="scientific">Roseateles flavus</name>
    <dbReference type="NCBI Taxonomy" id="3149041"/>
    <lineage>
        <taxon>Bacteria</taxon>
        <taxon>Pseudomonadati</taxon>
        <taxon>Pseudomonadota</taxon>
        <taxon>Betaproteobacteria</taxon>
        <taxon>Burkholderiales</taxon>
        <taxon>Sphaerotilaceae</taxon>
        <taxon>Roseateles</taxon>
    </lineage>
</organism>
<dbReference type="Pfam" id="PF07916">
    <property type="entry name" value="TraG_N"/>
    <property type="match status" value="1"/>
</dbReference>
<keyword evidence="2" id="KW-0472">Membrane</keyword>
<evidence type="ECO:0000313" key="4">
    <source>
        <dbReference type="EMBL" id="MEO3715635.1"/>
    </source>
</evidence>
<keyword evidence="2" id="KW-1133">Transmembrane helix</keyword>
<feature type="transmembrane region" description="Helical" evidence="2">
    <location>
        <begin position="342"/>
        <end position="360"/>
    </location>
</feature>